<name>A0AAN9HT92_CROPI</name>
<evidence type="ECO:0000256" key="1">
    <source>
        <dbReference type="SAM" id="Phobius"/>
    </source>
</evidence>
<keyword evidence="1" id="KW-1133">Transmembrane helix</keyword>
<sequence length="105" mass="12452">MSDCLEFFCLWVLSAVHEILPLSASFIIGITYLSCNLSFLLENFDSQFPAQRSKFVVYIMMLIYLLIHLDTVKLQRESYRFRVRVVRKWFVPGFMNPEQPMSMDE</sequence>
<dbReference type="Proteomes" id="UP001372338">
    <property type="component" value="Unassembled WGS sequence"/>
</dbReference>
<comment type="caution">
    <text evidence="2">The sequence shown here is derived from an EMBL/GenBank/DDBJ whole genome shotgun (WGS) entry which is preliminary data.</text>
</comment>
<evidence type="ECO:0000313" key="3">
    <source>
        <dbReference type="Proteomes" id="UP001372338"/>
    </source>
</evidence>
<organism evidence="2 3">
    <name type="scientific">Crotalaria pallida</name>
    <name type="common">Smooth rattlebox</name>
    <name type="synonym">Crotalaria striata</name>
    <dbReference type="NCBI Taxonomy" id="3830"/>
    <lineage>
        <taxon>Eukaryota</taxon>
        <taxon>Viridiplantae</taxon>
        <taxon>Streptophyta</taxon>
        <taxon>Embryophyta</taxon>
        <taxon>Tracheophyta</taxon>
        <taxon>Spermatophyta</taxon>
        <taxon>Magnoliopsida</taxon>
        <taxon>eudicotyledons</taxon>
        <taxon>Gunneridae</taxon>
        <taxon>Pentapetalae</taxon>
        <taxon>rosids</taxon>
        <taxon>fabids</taxon>
        <taxon>Fabales</taxon>
        <taxon>Fabaceae</taxon>
        <taxon>Papilionoideae</taxon>
        <taxon>50 kb inversion clade</taxon>
        <taxon>genistoids sensu lato</taxon>
        <taxon>core genistoids</taxon>
        <taxon>Crotalarieae</taxon>
        <taxon>Crotalaria</taxon>
    </lineage>
</organism>
<feature type="transmembrane region" description="Helical" evidence="1">
    <location>
        <begin position="53"/>
        <end position="72"/>
    </location>
</feature>
<proteinExistence type="predicted"/>
<keyword evidence="3" id="KW-1185">Reference proteome</keyword>
<reference evidence="2 3" key="1">
    <citation type="submission" date="2024-01" db="EMBL/GenBank/DDBJ databases">
        <title>The genomes of 5 underutilized Papilionoideae crops provide insights into root nodulation and disease resistanc.</title>
        <authorList>
            <person name="Yuan L."/>
        </authorList>
    </citation>
    <scope>NUCLEOTIDE SEQUENCE [LARGE SCALE GENOMIC DNA]</scope>
    <source>
        <strain evidence="2">ZHUSHIDOU_FW_LH</strain>
        <tissue evidence="2">Leaf</tissue>
    </source>
</reference>
<dbReference type="EMBL" id="JAYWIO010000008">
    <property type="protein sequence ID" value="KAK7244578.1"/>
    <property type="molecule type" value="Genomic_DNA"/>
</dbReference>
<evidence type="ECO:0000313" key="2">
    <source>
        <dbReference type="EMBL" id="KAK7244578.1"/>
    </source>
</evidence>
<keyword evidence="1" id="KW-0472">Membrane</keyword>
<gene>
    <name evidence="2" type="ORF">RIF29_39402</name>
</gene>
<dbReference type="AlphaFoldDB" id="A0AAN9HT92"/>
<feature type="transmembrane region" description="Helical" evidence="1">
    <location>
        <begin position="7"/>
        <end position="33"/>
    </location>
</feature>
<accession>A0AAN9HT92</accession>
<protein>
    <submittedName>
        <fullName evidence="2">Uncharacterized protein</fullName>
    </submittedName>
</protein>
<keyword evidence="1" id="KW-0812">Transmembrane</keyword>